<name>A0A1M7IF68_9RHOB</name>
<protein>
    <submittedName>
        <fullName evidence="3">Glutathione S-transferase</fullName>
    </submittedName>
</protein>
<feature type="domain" description="GST N-terminal" evidence="1">
    <location>
        <begin position="1"/>
        <end position="81"/>
    </location>
</feature>
<dbReference type="PROSITE" id="PS50404">
    <property type="entry name" value="GST_NTER"/>
    <property type="match status" value="1"/>
</dbReference>
<keyword evidence="3" id="KW-0808">Transferase</keyword>
<dbReference type="SFLD" id="SFLDS00019">
    <property type="entry name" value="Glutathione_Transferase_(cytos"/>
    <property type="match status" value="1"/>
</dbReference>
<reference evidence="4" key="1">
    <citation type="submission" date="2016-11" db="EMBL/GenBank/DDBJ databases">
        <authorList>
            <person name="Varghese N."/>
            <person name="Submissions S."/>
        </authorList>
    </citation>
    <scope>NUCLEOTIDE SEQUENCE [LARGE SCALE GENOMIC DNA]</scope>
    <source>
        <strain evidence="4">DSM 6637</strain>
    </source>
</reference>
<dbReference type="Pfam" id="PF13410">
    <property type="entry name" value="GST_C_2"/>
    <property type="match status" value="1"/>
</dbReference>
<dbReference type="SFLD" id="SFLDG00358">
    <property type="entry name" value="Main_(cytGST)"/>
    <property type="match status" value="1"/>
</dbReference>
<dbReference type="InterPro" id="IPR004045">
    <property type="entry name" value="Glutathione_S-Trfase_N"/>
</dbReference>
<dbReference type="CDD" id="cd00570">
    <property type="entry name" value="GST_N_family"/>
    <property type="match status" value="1"/>
</dbReference>
<dbReference type="PANTHER" id="PTHR44051">
    <property type="entry name" value="GLUTATHIONE S-TRANSFERASE-RELATED"/>
    <property type="match status" value="1"/>
</dbReference>
<dbReference type="InterPro" id="IPR040079">
    <property type="entry name" value="Glutathione_S-Trfase"/>
</dbReference>
<dbReference type="Pfam" id="PF13417">
    <property type="entry name" value="GST_N_3"/>
    <property type="match status" value="1"/>
</dbReference>
<dbReference type="PANTHER" id="PTHR44051:SF8">
    <property type="entry name" value="GLUTATHIONE S-TRANSFERASE GSTA"/>
    <property type="match status" value="1"/>
</dbReference>
<feature type="domain" description="GST C-terminal" evidence="2">
    <location>
        <begin position="87"/>
        <end position="207"/>
    </location>
</feature>
<dbReference type="AlphaFoldDB" id="A0A1M7IF68"/>
<dbReference type="SUPFAM" id="SSF52833">
    <property type="entry name" value="Thioredoxin-like"/>
    <property type="match status" value="1"/>
</dbReference>
<dbReference type="PROSITE" id="PS50405">
    <property type="entry name" value="GST_CTER"/>
    <property type="match status" value="1"/>
</dbReference>
<dbReference type="EMBL" id="FRCK01000008">
    <property type="protein sequence ID" value="SHM39329.1"/>
    <property type="molecule type" value="Genomic_DNA"/>
</dbReference>
<dbReference type="Gene3D" id="1.20.1050.10">
    <property type="match status" value="1"/>
</dbReference>
<dbReference type="SUPFAM" id="SSF47616">
    <property type="entry name" value="GST C-terminal domain-like"/>
    <property type="match status" value="1"/>
</dbReference>
<dbReference type="GO" id="GO:0016740">
    <property type="term" value="F:transferase activity"/>
    <property type="evidence" value="ECO:0007669"/>
    <property type="project" value="UniProtKB-KW"/>
</dbReference>
<organism evidence="3 4">
    <name type="scientific">Paracoccus solventivorans</name>
    <dbReference type="NCBI Taxonomy" id="53463"/>
    <lineage>
        <taxon>Bacteria</taxon>
        <taxon>Pseudomonadati</taxon>
        <taxon>Pseudomonadota</taxon>
        <taxon>Alphaproteobacteria</taxon>
        <taxon>Rhodobacterales</taxon>
        <taxon>Paracoccaceae</taxon>
        <taxon>Paracoccus</taxon>
    </lineage>
</organism>
<keyword evidence="4" id="KW-1185">Reference proteome</keyword>
<evidence type="ECO:0000259" key="2">
    <source>
        <dbReference type="PROSITE" id="PS50405"/>
    </source>
</evidence>
<evidence type="ECO:0000259" key="1">
    <source>
        <dbReference type="PROSITE" id="PS50404"/>
    </source>
</evidence>
<dbReference type="OrthoDB" id="9782992at2"/>
<dbReference type="InterPro" id="IPR036249">
    <property type="entry name" value="Thioredoxin-like_sf"/>
</dbReference>
<proteinExistence type="predicted"/>
<dbReference type="RefSeq" id="WP_073067461.1">
    <property type="nucleotide sequence ID" value="NZ_FRCK01000008.1"/>
</dbReference>
<evidence type="ECO:0000313" key="4">
    <source>
        <dbReference type="Proteomes" id="UP000184444"/>
    </source>
</evidence>
<sequence length="217" mass="24304">MTLTLWMHPFSSFCQKVLIALYENGTAFQPRLVRLELPEERAALAELWPLARFPVLQDGDRVIAESSIIIEYLDRAHPGPAPLVPPDALELRFMDRVFDLWVQGPMQAAVADALAPPDQRSPARVERGRQDLATTYRWLNTRLAGRDWAAGAGFSMADCAAAPALFYAHWLQPIPAELPVLAGYFRRLMARPSVARAVDEARPWRHLHPIPPAADLP</sequence>
<dbReference type="STRING" id="53463.SAMN05444389_10898"/>
<dbReference type="InterPro" id="IPR010987">
    <property type="entry name" value="Glutathione-S-Trfase_C-like"/>
</dbReference>
<gene>
    <name evidence="3" type="ORF">SAMN05444389_10898</name>
</gene>
<dbReference type="InterPro" id="IPR036282">
    <property type="entry name" value="Glutathione-S-Trfase_C_sf"/>
</dbReference>
<dbReference type="Proteomes" id="UP000184444">
    <property type="component" value="Unassembled WGS sequence"/>
</dbReference>
<evidence type="ECO:0000313" key="3">
    <source>
        <dbReference type="EMBL" id="SHM39329.1"/>
    </source>
</evidence>
<accession>A0A1M7IF68</accession>
<dbReference type="Gene3D" id="3.40.30.10">
    <property type="entry name" value="Glutaredoxin"/>
    <property type="match status" value="1"/>
</dbReference>